<dbReference type="Pfam" id="PF00085">
    <property type="entry name" value="Thioredoxin"/>
    <property type="match status" value="1"/>
</dbReference>
<keyword evidence="5" id="KW-0676">Redox-active center</keyword>
<evidence type="ECO:0000256" key="3">
    <source>
        <dbReference type="ARBA" id="ARBA00022982"/>
    </source>
</evidence>
<evidence type="ECO:0000256" key="5">
    <source>
        <dbReference type="ARBA" id="ARBA00023284"/>
    </source>
</evidence>
<reference evidence="9" key="1">
    <citation type="submission" date="2023-07" db="EMBL/GenBank/DDBJ databases">
        <title>Conexibacter stalactiti sp. nov., isolated from stalactites in a lava cave and emended description of the genus Conexibacter.</title>
        <authorList>
            <person name="Lee S.D."/>
        </authorList>
    </citation>
    <scope>NUCLEOTIDE SEQUENCE [LARGE SCALE GENOMIC DNA]</scope>
    <source>
        <strain evidence="9">KCTC 39840</strain>
    </source>
</reference>
<keyword evidence="2" id="KW-0813">Transport</keyword>
<comment type="similarity">
    <text evidence="1 6">Belongs to the thioredoxin family.</text>
</comment>
<dbReference type="InterPro" id="IPR036249">
    <property type="entry name" value="Thioredoxin-like_sf"/>
</dbReference>
<organism evidence="8 9">
    <name type="scientific">Conexibacter stalactiti</name>
    <dbReference type="NCBI Taxonomy" id="1940611"/>
    <lineage>
        <taxon>Bacteria</taxon>
        <taxon>Bacillati</taxon>
        <taxon>Actinomycetota</taxon>
        <taxon>Thermoleophilia</taxon>
        <taxon>Solirubrobacterales</taxon>
        <taxon>Conexibacteraceae</taxon>
        <taxon>Conexibacter</taxon>
    </lineage>
</organism>
<evidence type="ECO:0000256" key="2">
    <source>
        <dbReference type="ARBA" id="ARBA00022448"/>
    </source>
</evidence>
<dbReference type="Proteomes" id="UP001284601">
    <property type="component" value="Unassembled WGS sequence"/>
</dbReference>
<proteinExistence type="inferred from homology"/>
<keyword evidence="4" id="KW-1015">Disulfide bond</keyword>
<dbReference type="CDD" id="cd02947">
    <property type="entry name" value="TRX_family"/>
    <property type="match status" value="1"/>
</dbReference>
<dbReference type="PRINTS" id="PR00421">
    <property type="entry name" value="THIOREDOXIN"/>
</dbReference>
<dbReference type="PIRSF" id="PIRSF000077">
    <property type="entry name" value="Thioredoxin"/>
    <property type="match status" value="1"/>
</dbReference>
<gene>
    <name evidence="8" type="ORF">R7226_27940</name>
</gene>
<dbReference type="Gene3D" id="3.40.30.10">
    <property type="entry name" value="Glutaredoxin"/>
    <property type="match status" value="1"/>
</dbReference>
<evidence type="ECO:0000313" key="9">
    <source>
        <dbReference type="Proteomes" id="UP001284601"/>
    </source>
</evidence>
<dbReference type="InterPro" id="IPR005746">
    <property type="entry name" value="Thioredoxin"/>
</dbReference>
<evidence type="ECO:0000256" key="6">
    <source>
        <dbReference type="PIRNR" id="PIRNR000077"/>
    </source>
</evidence>
<name>A0ABU4HY18_9ACTN</name>
<reference evidence="8 9" key="2">
    <citation type="submission" date="2023-10" db="EMBL/GenBank/DDBJ databases">
        <authorList>
            <person name="Han X.F."/>
        </authorList>
    </citation>
    <scope>NUCLEOTIDE SEQUENCE [LARGE SCALE GENOMIC DNA]</scope>
    <source>
        <strain evidence="8 9">KCTC 39840</strain>
    </source>
</reference>
<dbReference type="InterPro" id="IPR017937">
    <property type="entry name" value="Thioredoxin_CS"/>
</dbReference>
<protein>
    <recommendedName>
        <fullName evidence="6">Thioredoxin</fullName>
    </recommendedName>
</protein>
<keyword evidence="3" id="KW-0249">Electron transport</keyword>
<accession>A0ABU4HY18</accession>
<dbReference type="InterPro" id="IPR013766">
    <property type="entry name" value="Thioredoxin_domain"/>
</dbReference>
<keyword evidence="9" id="KW-1185">Reference proteome</keyword>
<evidence type="ECO:0000256" key="4">
    <source>
        <dbReference type="ARBA" id="ARBA00023157"/>
    </source>
</evidence>
<dbReference type="PROSITE" id="PS51352">
    <property type="entry name" value="THIOREDOXIN_2"/>
    <property type="match status" value="1"/>
</dbReference>
<dbReference type="PANTHER" id="PTHR45663:SF11">
    <property type="entry name" value="GEO12009P1"/>
    <property type="match status" value="1"/>
</dbReference>
<dbReference type="PANTHER" id="PTHR45663">
    <property type="entry name" value="GEO12009P1"/>
    <property type="match status" value="1"/>
</dbReference>
<dbReference type="EMBL" id="JAWSTH010000127">
    <property type="protein sequence ID" value="MDW5598221.1"/>
    <property type="molecule type" value="Genomic_DNA"/>
</dbReference>
<evidence type="ECO:0000259" key="7">
    <source>
        <dbReference type="PROSITE" id="PS51352"/>
    </source>
</evidence>
<dbReference type="SUPFAM" id="SSF52833">
    <property type="entry name" value="Thioredoxin-like"/>
    <property type="match status" value="1"/>
</dbReference>
<feature type="domain" description="Thioredoxin" evidence="7">
    <location>
        <begin position="1"/>
        <end position="111"/>
    </location>
</feature>
<dbReference type="RefSeq" id="WP_318600720.1">
    <property type="nucleotide sequence ID" value="NZ_JAWSTH010000127.1"/>
</dbReference>
<dbReference type="PROSITE" id="PS00194">
    <property type="entry name" value="THIOREDOXIN_1"/>
    <property type="match status" value="1"/>
</dbReference>
<comment type="caution">
    <text evidence="8">The sequence shown here is derived from an EMBL/GenBank/DDBJ whole genome shotgun (WGS) entry which is preliminary data.</text>
</comment>
<evidence type="ECO:0000313" key="8">
    <source>
        <dbReference type="EMBL" id="MDW5598221.1"/>
    </source>
</evidence>
<sequence>MSVTPAAAVPATSDDRFVADVLESELPVLVDFWAPWCPPCRAMRPLLAELDGQRDDLRVVSLNVDEHQATAIRYSILSMPTFILFRAGAPILTLVGARPKARLQRELSAVL</sequence>
<evidence type="ECO:0000256" key="1">
    <source>
        <dbReference type="ARBA" id="ARBA00008987"/>
    </source>
</evidence>